<dbReference type="Pfam" id="PF13561">
    <property type="entry name" value="adh_short_C2"/>
    <property type="match status" value="1"/>
</dbReference>
<evidence type="ECO:0000256" key="2">
    <source>
        <dbReference type="ARBA" id="ARBA00022857"/>
    </source>
</evidence>
<protein>
    <submittedName>
        <fullName evidence="4">Uncharacterized protein</fullName>
    </submittedName>
</protein>
<comment type="caution">
    <text evidence="4">The sequence shown here is derived from an EMBL/GenBank/DDBJ whole genome shotgun (WGS) entry which is preliminary data.</text>
</comment>
<dbReference type="Proteomes" id="UP001370758">
    <property type="component" value="Unassembled WGS sequence"/>
</dbReference>
<dbReference type="InterPro" id="IPR002347">
    <property type="entry name" value="SDR_fam"/>
</dbReference>
<dbReference type="PROSITE" id="PS00061">
    <property type="entry name" value="ADH_SHORT"/>
    <property type="match status" value="1"/>
</dbReference>
<proteinExistence type="inferred from homology"/>
<dbReference type="PRINTS" id="PR00081">
    <property type="entry name" value="GDHRDH"/>
</dbReference>
<dbReference type="Gene3D" id="3.40.50.720">
    <property type="entry name" value="NAD(P)-binding Rossmann-like Domain"/>
    <property type="match status" value="1"/>
</dbReference>
<dbReference type="EMBL" id="JAVHJL010000004">
    <property type="protein sequence ID" value="KAK6504526.1"/>
    <property type="molecule type" value="Genomic_DNA"/>
</dbReference>
<dbReference type="GO" id="GO:0050085">
    <property type="term" value="F:mannitol 2-dehydrogenase (NADP+) activity"/>
    <property type="evidence" value="ECO:0007669"/>
    <property type="project" value="UniProtKB-ARBA"/>
</dbReference>
<keyword evidence="3" id="KW-0560">Oxidoreductase</keyword>
<accession>A0AAV9W8K2</accession>
<dbReference type="PANTHER" id="PTHR43008:SF13">
    <property type="entry name" value="L-XYLULOSE REDUCTASE-RELATED"/>
    <property type="match status" value="1"/>
</dbReference>
<reference evidence="4 5" key="1">
    <citation type="submission" date="2023-08" db="EMBL/GenBank/DDBJ databases">
        <authorList>
            <person name="Palmer J.M."/>
        </authorList>
    </citation>
    <scope>NUCLEOTIDE SEQUENCE [LARGE SCALE GENOMIC DNA]</scope>
    <source>
        <strain evidence="4 5">TWF481</strain>
    </source>
</reference>
<evidence type="ECO:0000256" key="3">
    <source>
        <dbReference type="ARBA" id="ARBA00023002"/>
    </source>
</evidence>
<dbReference type="SUPFAM" id="SSF51735">
    <property type="entry name" value="NAD(P)-binding Rossmann-fold domains"/>
    <property type="match status" value="1"/>
</dbReference>
<sequence length="297" mass="32048">MDQLMLPGQQDCTFQHYNTQTPTKESGIFQSLSLKGRTAIVTGAGAGIGYAVVEAFAEAGANIALWYNSNKLAIEKAALISQNYGVTCKAYRVNITDENSVKAAVDEAVSDLNGRLDIFVANSGIPWLNGPIIDSDTKAFQNLFDINFTSVYFAAKIAGSHFRRQKLEGTSLDGKKLENYNQGSFIITASISGIRQLMPQAGTPYGVSKAALIHLTKCLAIEWIQFARVNCVSPAYITTEMVEHAPGVMRDPWRGRTPMGREGSVNEVKGAYAYLASDAASYTTGSNLVVDGGYTCV</sequence>
<dbReference type="AlphaFoldDB" id="A0AAV9W8K2"/>
<dbReference type="InterPro" id="IPR036291">
    <property type="entry name" value="NAD(P)-bd_dom_sf"/>
</dbReference>
<name>A0AAV9W8K2_9PEZI</name>
<dbReference type="GO" id="GO:0019594">
    <property type="term" value="P:mannitol metabolic process"/>
    <property type="evidence" value="ECO:0007669"/>
    <property type="project" value="UniProtKB-ARBA"/>
</dbReference>
<gene>
    <name evidence="4" type="ORF">TWF481_006467</name>
</gene>
<evidence type="ECO:0000256" key="1">
    <source>
        <dbReference type="ARBA" id="ARBA00006484"/>
    </source>
</evidence>
<dbReference type="InterPro" id="IPR020904">
    <property type="entry name" value="Sc_DH/Rdtase_CS"/>
</dbReference>
<evidence type="ECO:0000313" key="4">
    <source>
        <dbReference type="EMBL" id="KAK6504526.1"/>
    </source>
</evidence>
<organism evidence="4 5">
    <name type="scientific">Arthrobotrys musiformis</name>
    <dbReference type="NCBI Taxonomy" id="47236"/>
    <lineage>
        <taxon>Eukaryota</taxon>
        <taxon>Fungi</taxon>
        <taxon>Dikarya</taxon>
        <taxon>Ascomycota</taxon>
        <taxon>Pezizomycotina</taxon>
        <taxon>Orbiliomycetes</taxon>
        <taxon>Orbiliales</taxon>
        <taxon>Orbiliaceae</taxon>
        <taxon>Arthrobotrys</taxon>
    </lineage>
</organism>
<keyword evidence="5" id="KW-1185">Reference proteome</keyword>
<dbReference type="PANTHER" id="PTHR43008">
    <property type="entry name" value="BENZIL REDUCTASE"/>
    <property type="match status" value="1"/>
</dbReference>
<comment type="similarity">
    <text evidence="1">Belongs to the short-chain dehydrogenases/reductases (SDR) family.</text>
</comment>
<evidence type="ECO:0000313" key="5">
    <source>
        <dbReference type="Proteomes" id="UP001370758"/>
    </source>
</evidence>
<dbReference type="GO" id="GO:0050664">
    <property type="term" value="F:oxidoreductase activity, acting on NAD(P)H, oxygen as acceptor"/>
    <property type="evidence" value="ECO:0007669"/>
    <property type="project" value="TreeGrafter"/>
</dbReference>
<dbReference type="FunFam" id="3.40.50.720:FF:000090">
    <property type="entry name" value="NADP-dependent mannitol dehydrogenase"/>
    <property type="match status" value="1"/>
</dbReference>
<keyword evidence="2" id="KW-0521">NADP</keyword>